<organism evidence="6 7">
    <name type="scientific">Actinoallomurus oryzae</name>
    <dbReference type="NCBI Taxonomy" id="502180"/>
    <lineage>
        <taxon>Bacteria</taxon>
        <taxon>Bacillati</taxon>
        <taxon>Actinomycetota</taxon>
        <taxon>Actinomycetes</taxon>
        <taxon>Streptosporangiales</taxon>
        <taxon>Thermomonosporaceae</taxon>
        <taxon>Actinoallomurus</taxon>
    </lineage>
</organism>
<comment type="caution">
    <text evidence="6">The sequence shown here is derived from an EMBL/GenBank/DDBJ whole genome shotgun (WGS) entry which is preliminary data.</text>
</comment>
<comment type="subcellular location">
    <subcellularLocation>
        <location evidence="1">Periplasm</location>
    </subcellularLocation>
</comment>
<reference evidence="7" key="1">
    <citation type="journal article" date="2019" name="Int. J. Syst. Evol. Microbiol.">
        <title>The Global Catalogue of Microorganisms (GCM) 10K type strain sequencing project: providing services to taxonomists for standard genome sequencing and annotation.</title>
        <authorList>
            <consortium name="The Broad Institute Genomics Platform"/>
            <consortium name="The Broad Institute Genome Sequencing Center for Infectious Disease"/>
            <person name="Wu L."/>
            <person name="Ma J."/>
        </authorList>
    </citation>
    <scope>NUCLEOTIDE SEQUENCE [LARGE SCALE GENOMIC DNA]</scope>
    <source>
        <strain evidence="7">JCM 17933</strain>
    </source>
</reference>
<feature type="domain" description="Solute-binding protein family 3/N-terminal" evidence="5">
    <location>
        <begin position="44"/>
        <end position="264"/>
    </location>
</feature>
<gene>
    <name evidence="6" type="ORF">GCM10023191_012990</name>
</gene>
<dbReference type="InterPro" id="IPR015168">
    <property type="entry name" value="SsuA/THI5"/>
</dbReference>
<evidence type="ECO:0000256" key="4">
    <source>
        <dbReference type="SAM" id="SignalP"/>
    </source>
</evidence>
<dbReference type="Gene3D" id="3.40.190.10">
    <property type="entry name" value="Periplasmic binding protein-like II"/>
    <property type="match status" value="2"/>
</dbReference>
<feature type="signal peptide" evidence="4">
    <location>
        <begin position="1"/>
        <end position="25"/>
    </location>
</feature>
<feature type="chain" id="PRO_5046692002" evidence="4">
    <location>
        <begin position="26"/>
        <end position="327"/>
    </location>
</feature>
<keyword evidence="3 4" id="KW-0732">Signal</keyword>
<comment type="similarity">
    <text evidence="2">Belongs to the bacterial solute-binding protein SsuA/TauA family.</text>
</comment>
<dbReference type="EMBL" id="BAABHF010000010">
    <property type="protein sequence ID" value="GAA4486557.1"/>
    <property type="molecule type" value="Genomic_DNA"/>
</dbReference>
<evidence type="ECO:0000313" key="7">
    <source>
        <dbReference type="Proteomes" id="UP001500503"/>
    </source>
</evidence>
<accession>A0ABP8PFK1</accession>
<evidence type="ECO:0000313" key="6">
    <source>
        <dbReference type="EMBL" id="GAA4486557.1"/>
    </source>
</evidence>
<dbReference type="SMART" id="SM00062">
    <property type="entry name" value="PBPb"/>
    <property type="match status" value="1"/>
</dbReference>
<name>A0ABP8PFK1_9ACTN</name>
<dbReference type="PROSITE" id="PS51257">
    <property type="entry name" value="PROKAR_LIPOPROTEIN"/>
    <property type="match status" value="1"/>
</dbReference>
<dbReference type="SUPFAM" id="SSF53850">
    <property type="entry name" value="Periplasmic binding protein-like II"/>
    <property type="match status" value="1"/>
</dbReference>
<evidence type="ECO:0000256" key="2">
    <source>
        <dbReference type="ARBA" id="ARBA00010742"/>
    </source>
</evidence>
<dbReference type="Proteomes" id="UP001500503">
    <property type="component" value="Unassembled WGS sequence"/>
</dbReference>
<protein>
    <submittedName>
        <fullName evidence="6">ABC transporter substrate-binding protein</fullName>
    </submittedName>
</protein>
<evidence type="ECO:0000259" key="5">
    <source>
        <dbReference type="SMART" id="SM00062"/>
    </source>
</evidence>
<evidence type="ECO:0000256" key="3">
    <source>
        <dbReference type="ARBA" id="ARBA00022729"/>
    </source>
</evidence>
<dbReference type="InterPro" id="IPR001638">
    <property type="entry name" value="Solute-binding_3/MltF_N"/>
</dbReference>
<dbReference type="Pfam" id="PF09084">
    <property type="entry name" value="NMT1"/>
    <property type="match status" value="1"/>
</dbReference>
<dbReference type="PANTHER" id="PTHR30024:SF47">
    <property type="entry name" value="TAURINE-BINDING PERIPLASMIC PROTEIN"/>
    <property type="match status" value="1"/>
</dbReference>
<proteinExistence type="inferred from homology"/>
<evidence type="ECO:0000256" key="1">
    <source>
        <dbReference type="ARBA" id="ARBA00004418"/>
    </source>
</evidence>
<keyword evidence="7" id="KW-1185">Reference proteome</keyword>
<dbReference type="PANTHER" id="PTHR30024">
    <property type="entry name" value="ALIPHATIC SULFONATES-BINDING PROTEIN-RELATED"/>
    <property type="match status" value="1"/>
</dbReference>
<sequence length="327" mass="34231">MKARHIPWRAVAAAIALITTMSACGAGTTDSAGAAGNAAGPKIRLAVGIDPSYAPIFLAQEKGLFAKHGVNVDVVQFGKGGDAVDAIASGQVQMAGSSDTTAIGTLQQNPDLRALLVYESSGKYLKVVERKNIGDPSQIKKMAIVPGLSELAATRFLQSKKIDPKTVSFVTADPPEIPALLQKGNIDAYVLWEPWPAKGAQLGGKIVEASGDYGLSYVQWLITGNKWLSANQSAAGKVAQAIDEAAKLTESDPQAAAQATLKAAKVPTAQTIAAIKEIDFGVRDITAADLKGYESTADFFLQTGKVKSKPDVSAAVIQNWFTQHAGK</sequence>
<dbReference type="RefSeq" id="WP_345458616.1">
    <property type="nucleotide sequence ID" value="NZ_BAABHF010000010.1"/>
</dbReference>